<proteinExistence type="predicted"/>
<protein>
    <submittedName>
        <fullName evidence="1">Uncharacterized protein</fullName>
    </submittedName>
</protein>
<organism evidence="1 2">
    <name type="scientific">Vespula maculifrons</name>
    <name type="common">Eastern yellow jacket</name>
    <name type="synonym">Wasp</name>
    <dbReference type="NCBI Taxonomy" id="7453"/>
    <lineage>
        <taxon>Eukaryota</taxon>
        <taxon>Metazoa</taxon>
        <taxon>Ecdysozoa</taxon>
        <taxon>Arthropoda</taxon>
        <taxon>Hexapoda</taxon>
        <taxon>Insecta</taxon>
        <taxon>Pterygota</taxon>
        <taxon>Neoptera</taxon>
        <taxon>Endopterygota</taxon>
        <taxon>Hymenoptera</taxon>
        <taxon>Apocrita</taxon>
        <taxon>Aculeata</taxon>
        <taxon>Vespoidea</taxon>
        <taxon>Vespidae</taxon>
        <taxon>Vespinae</taxon>
        <taxon>Vespula</taxon>
    </lineage>
</organism>
<gene>
    <name evidence="1" type="ORF">V1477_005663</name>
</gene>
<comment type="caution">
    <text evidence="1">The sequence shown here is derived from an EMBL/GenBank/DDBJ whole genome shotgun (WGS) entry which is preliminary data.</text>
</comment>
<evidence type="ECO:0000313" key="1">
    <source>
        <dbReference type="EMBL" id="KAL2746006.1"/>
    </source>
</evidence>
<dbReference type="EMBL" id="JAYRBN010000038">
    <property type="protein sequence ID" value="KAL2746006.1"/>
    <property type="molecule type" value="Genomic_DNA"/>
</dbReference>
<evidence type="ECO:0000313" key="2">
    <source>
        <dbReference type="Proteomes" id="UP001607303"/>
    </source>
</evidence>
<keyword evidence="2" id="KW-1185">Reference proteome</keyword>
<name>A0ABD2CLM4_VESMC</name>
<dbReference type="Proteomes" id="UP001607303">
    <property type="component" value="Unassembled WGS sequence"/>
</dbReference>
<dbReference type="AlphaFoldDB" id="A0ABD2CLM4"/>
<sequence>MPNCPYNNNREFSDHRLASLLSRRSFNFCVKSTNKILYIIETYTNTKCVNIYSEIKNLKNK</sequence>
<reference evidence="1 2" key="1">
    <citation type="journal article" date="2024" name="Ann. Entomol. Soc. Am.">
        <title>Genomic analyses of the southern and eastern yellowjacket wasps (Hymenoptera: Vespidae) reveal evolutionary signatures of social life.</title>
        <authorList>
            <person name="Catto M.A."/>
            <person name="Caine P.B."/>
            <person name="Orr S.E."/>
            <person name="Hunt B.G."/>
            <person name="Goodisman M.A.D."/>
        </authorList>
    </citation>
    <scope>NUCLEOTIDE SEQUENCE [LARGE SCALE GENOMIC DNA]</scope>
    <source>
        <strain evidence="1">232</strain>
        <tissue evidence="1">Head and thorax</tissue>
    </source>
</reference>
<accession>A0ABD2CLM4</accession>